<accession>A0A543G7K9</accession>
<comment type="caution">
    <text evidence="1">The sequence shown here is derived from an EMBL/GenBank/DDBJ whole genome shotgun (WGS) entry which is preliminary data.</text>
</comment>
<evidence type="ECO:0008006" key="3">
    <source>
        <dbReference type="Google" id="ProtNLM"/>
    </source>
</evidence>
<organism evidence="1 2">
    <name type="scientific">Flavobacterium branchiophilum</name>
    <dbReference type="NCBI Taxonomy" id="55197"/>
    <lineage>
        <taxon>Bacteria</taxon>
        <taxon>Pseudomonadati</taxon>
        <taxon>Bacteroidota</taxon>
        <taxon>Flavobacteriia</taxon>
        <taxon>Flavobacteriales</taxon>
        <taxon>Flavobacteriaceae</taxon>
        <taxon>Flavobacterium</taxon>
    </lineage>
</organism>
<reference evidence="1 2" key="1">
    <citation type="submission" date="2019-06" db="EMBL/GenBank/DDBJ databases">
        <title>Genomic Encyclopedia of Archaeal and Bacterial Type Strains, Phase II (KMG-II): from individual species to whole genera.</title>
        <authorList>
            <person name="Goeker M."/>
        </authorList>
    </citation>
    <scope>NUCLEOTIDE SEQUENCE [LARGE SCALE GENOMIC DNA]</scope>
    <source>
        <strain evidence="1 2">DSM 24789</strain>
    </source>
</reference>
<evidence type="ECO:0000313" key="1">
    <source>
        <dbReference type="EMBL" id="TQM42072.1"/>
    </source>
</evidence>
<protein>
    <recommendedName>
        <fullName evidence="3">Lactate utilization protein B/C</fullName>
    </recommendedName>
</protein>
<proteinExistence type="predicted"/>
<dbReference type="Proteomes" id="UP000320773">
    <property type="component" value="Unassembled WGS sequence"/>
</dbReference>
<dbReference type="InterPro" id="IPR037171">
    <property type="entry name" value="NagB/RpiA_transferase-like"/>
</dbReference>
<gene>
    <name evidence="1" type="ORF">BC670_3099</name>
</gene>
<sequence>MNLFKKIFGLTPEIEQEDNVSIFSEIDSEMTISIEERFVKLFHENGGKFIYCEDFNELREQFLNILVENDWFECSVLCFENQLIPLLEENKLFYKANEEPQFLFATCEGLIAEEGSILMSSNQVKHFKPNDLPKNIIILSRTNQFNETISDGLRAIKKKYTANYPFNIMAIKNFTEKIDENFMNYGICSKNLYLLLLEE</sequence>
<dbReference type="AlphaFoldDB" id="A0A543G7K9"/>
<name>A0A543G7K9_9FLAO</name>
<dbReference type="RefSeq" id="WP_089081585.1">
    <property type="nucleotide sequence ID" value="NZ_VFPJ01000001.1"/>
</dbReference>
<dbReference type="EMBL" id="VFPJ01000001">
    <property type="protein sequence ID" value="TQM42072.1"/>
    <property type="molecule type" value="Genomic_DNA"/>
</dbReference>
<evidence type="ECO:0000313" key="2">
    <source>
        <dbReference type="Proteomes" id="UP000320773"/>
    </source>
</evidence>
<dbReference type="SUPFAM" id="SSF100950">
    <property type="entry name" value="NagB/RpiA/CoA transferase-like"/>
    <property type="match status" value="1"/>
</dbReference>